<dbReference type="InterPro" id="IPR036259">
    <property type="entry name" value="MFS_trans_sf"/>
</dbReference>
<protein>
    <submittedName>
        <fullName evidence="9">MFS transporter</fullName>
    </submittedName>
</protein>
<dbReference type="GO" id="GO:0046677">
    <property type="term" value="P:response to antibiotic"/>
    <property type="evidence" value="ECO:0007669"/>
    <property type="project" value="UniProtKB-KW"/>
</dbReference>
<sequence length="486" mass="50186">MTTTAIAPAASRTYPSLRAAWIPLAALCLAFFVEMVDNTLLSIALPTIGRDLDSSTTALQWVTGGYSLTFGGLLLTAGSMADRLGRRRVLLAGLAVFGLLSLAVVAVTTAGQLITLRAGLGIAAAAMAPITNSLVFRLFDDKALRMRAMTLMIVVGMSGFVLGPLLGGTALAHVRWQWLLIVNAPIALIAAVGVRLGVPADRPEDLTHDKLDLPGAGLSVTTIGLACYALTSGVEHGWLSTVTLASILGAITAGIAFVWHERRSASPMLDLRLFSDGTVRGAAIAQIGTAIAMAAVMFGLILHFQYAYGWSPVRAGLANLPIIVTMIVATPLSEWLAGRFGHRIACLVGAACLAGSLAGLAWGVAHGYGAIAVCMVVMTVGLRTVMTICAIALVDAMPGNRTSIGTALNDTAQEVGSSIGTAVVGTLIAALVTTQLPAGTWSDALVASFFHGERITYAVLAVVVGLITVGGALTLTDSHLTEEPAH</sequence>
<keyword evidence="3 7" id="KW-0812">Transmembrane</keyword>
<feature type="transmembrane region" description="Helical" evidence="7">
    <location>
        <begin position="344"/>
        <end position="364"/>
    </location>
</feature>
<dbReference type="GO" id="GO:0022857">
    <property type="term" value="F:transmembrane transporter activity"/>
    <property type="evidence" value="ECO:0007669"/>
    <property type="project" value="InterPro"/>
</dbReference>
<feature type="transmembrane region" description="Helical" evidence="7">
    <location>
        <begin position="370"/>
        <end position="394"/>
    </location>
</feature>
<evidence type="ECO:0000256" key="1">
    <source>
        <dbReference type="ARBA" id="ARBA00004651"/>
    </source>
</evidence>
<dbReference type="PROSITE" id="PS50850">
    <property type="entry name" value="MFS"/>
    <property type="match status" value="1"/>
</dbReference>
<dbReference type="EMBL" id="CP109546">
    <property type="protein sequence ID" value="WTZ06864.1"/>
    <property type="molecule type" value="Genomic_DNA"/>
</dbReference>
<gene>
    <name evidence="9" type="ORF">OG699_01845</name>
</gene>
<dbReference type="AlphaFoldDB" id="A0AAU3HRS5"/>
<feature type="transmembrane region" description="Helical" evidence="7">
    <location>
        <begin position="237"/>
        <end position="260"/>
    </location>
</feature>
<evidence type="ECO:0000256" key="5">
    <source>
        <dbReference type="ARBA" id="ARBA00023136"/>
    </source>
</evidence>
<feature type="transmembrane region" description="Helical" evidence="7">
    <location>
        <begin position="281"/>
        <end position="304"/>
    </location>
</feature>
<feature type="transmembrane region" description="Helical" evidence="7">
    <location>
        <begin position="120"/>
        <end position="139"/>
    </location>
</feature>
<dbReference type="Pfam" id="PF07690">
    <property type="entry name" value="MFS_1"/>
    <property type="match status" value="1"/>
</dbReference>
<feature type="transmembrane region" description="Helical" evidence="7">
    <location>
        <begin position="316"/>
        <end position="337"/>
    </location>
</feature>
<evidence type="ECO:0000313" key="9">
    <source>
        <dbReference type="EMBL" id="WTZ06864.1"/>
    </source>
</evidence>
<evidence type="ECO:0000259" key="8">
    <source>
        <dbReference type="PROSITE" id="PS50850"/>
    </source>
</evidence>
<dbReference type="PANTHER" id="PTHR42718:SF9">
    <property type="entry name" value="MAJOR FACILITATOR SUPERFAMILY MULTIDRUG TRANSPORTER MFSC"/>
    <property type="match status" value="1"/>
</dbReference>
<feature type="transmembrane region" description="Helical" evidence="7">
    <location>
        <begin position="58"/>
        <end position="77"/>
    </location>
</feature>
<evidence type="ECO:0000256" key="4">
    <source>
        <dbReference type="ARBA" id="ARBA00022989"/>
    </source>
</evidence>
<feature type="transmembrane region" description="Helical" evidence="7">
    <location>
        <begin position="415"/>
        <end position="435"/>
    </location>
</feature>
<feature type="domain" description="Major facilitator superfamily (MFS) profile" evidence="8">
    <location>
        <begin position="23"/>
        <end position="479"/>
    </location>
</feature>
<keyword evidence="4 7" id="KW-1133">Transmembrane helix</keyword>
<dbReference type="Gene3D" id="1.20.1720.10">
    <property type="entry name" value="Multidrug resistance protein D"/>
    <property type="match status" value="1"/>
</dbReference>
<dbReference type="InterPro" id="IPR011701">
    <property type="entry name" value="MFS"/>
</dbReference>
<feature type="transmembrane region" description="Helical" evidence="7">
    <location>
        <begin position="455"/>
        <end position="476"/>
    </location>
</feature>
<dbReference type="PANTHER" id="PTHR42718">
    <property type="entry name" value="MAJOR FACILITATOR SUPERFAMILY MULTIDRUG TRANSPORTER MFSC"/>
    <property type="match status" value="1"/>
</dbReference>
<feature type="transmembrane region" description="Helical" evidence="7">
    <location>
        <begin position="89"/>
        <end position="114"/>
    </location>
</feature>
<dbReference type="Gene3D" id="1.20.1250.20">
    <property type="entry name" value="MFS general substrate transporter like domains"/>
    <property type="match status" value="1"/>
</dbReference>
<name>A0AAU3HRS5_9ACTN</name>
<evidence type="ECO:0000256" key="7">
    <source>
        <dbReference type="SAM" id="Phobius"/>
    </source>
</evidence>
<comment type="subcellular location">
    <subcellularLocation>
        <location evidence="1">Cell membrane</location>
        <topology evidence="1">Multi-pass membrane protein</topology>
    </subcellularLocation>
</comment>
<feature type="transmembrane region" description="Helical" evidence="7">
    <location>
        <begin position="21"/>
        <end position="46"/>
    </location>
</feature>
<feature type="transmembrane region" description="Helical" evidence="7">
    <location>
        <begin position="210"/>
        <end position="231"/>
    </location>
</feature>
<feature type="transmembrane region" description="Helical" evidence="7">
    <location>
        <begin position="178"/>
        <end position="198"/>
    </location>
</feature>
<reference evidence="9" key="1">
    <citation type="submission" date="2022-10" db="EMBL/GenBank/DDBJ databases">
        <title>The complete genomes of actinobacterial strains from the NBC collection.</title>
        <authorList>
            <person name="Joergensen T.S."/>
            <person name="Alvarez Arevalo M."/>
            <person name="Sterndorff E.B."/>
            <person name="Faurdal D."/>
            <person name="Vuksanovic O."/>
            <person name="Mourched A.-S."/>
            <person name="Charusanti P."/>
            <person name="Shaw S."/>
            <person name="Blin K."/>
            <person name="Weber T."/>
        </authorList>
    </citation>
    <scope>NUCLEOTIDE SEQUENCE</scope>
    <source>
        <strain evidence="9">NBC_01393</strain>
    </source>
</reference>
<keyword evidence="2" id="KW-0813">Transport</keyword>
<dbReference type="SUPFAM" id="SSF103473">
    <property type="entry name" value="MFS general substrate transporter"/>
    <property type="match status" value="1"/>
</dbReference>
<evidence type="ECO:0000256" key="2">
    <source>
        <dbReference type="ARBA" id="ARBA00022448"/>
    </source>
</evidence>
<organism evidence="9">
    <name type="scientific">Streptomyces sp. NBC_01393</name>
    <dbReference type="NCBI Taxonomy" id="2903851"/>
    <lineage>
        <taxon>Bacteria</taxon>
        <taxon>Bacillati</taxon>
        <taxon>Actinomycetota</taxon>
        <taxon>Actinomycetes</taxon>
        <taxon>Kitasatosporales</taxon>
        <taxon>Streptomycetaceae</taxon>
        <taxon>Streptomyces</taxon>
    </lineage>
</organism>
<dbReference type="GO" id="GO:0005886">
    <property type="term" value="C:plasma membrane"/>
    <property type="evidence" value="ECO:0007669"/>
    <property type="project" value="UniProtKB-SubCell"/>
</dbReference>
<keyword evidence="5 7" id="KW-0472">Membrane</keyword>
<evidence type="ECO:0000256" key="6">
    <source>
        <dbReference type="ARBA" id="ARBA00023251"/>
    </source>
</evidence>
<feature type="transmembrane region" description="Helical" evidence="7">
    <location>
        <begin position="151"/>
        <end position="172"/>
    </location>
</feature>
<keyword evidence="6" id="KW-0046">Antibiotic resistance</keyword>
<evidence type="ECO:0000256" key="3">
    <source>
        <dbReference type="ARBA" id="ARBA00022692"/>
    </source>
</evidence>
<dbReference type="CDD" id="cd17321">
    <property type="entry name" value="MFS_MMR_MDR_like"/>
    <property type="match status" value="1"/>
</dbReference>
<accession>A0AAU3HRS5</accession>
<proteinExistence type="predicted"/>
<dbReference type="InterPro" id="IPR020846">
    <property type="entry name" value="MFS_dom"/>
</dbReference>